<accession>A0A835CU79</accession>
<organism evidence="7 8">
    <name type="scientific">Aphidius gifuensis</name>
    <name type="common">Parasitoid wasp</name>
    <dbReference type="NCBI Taxonomy" id="684658"/>
    <lineage>
        <taxon>Eukaryota</taxon>
        <taxon>Metazoa</taxon>
        <taxon>Ecdysozoa</taxon>
        <taxon>Arthropoda</taxon>
        <taxon>Hexapoda</taxon>
        <taxon>Insecta</taxon>
        <taxon>Pterygota</taxon>
        <taxon>Neoptera</taxon>
        <taxon>Endopterygota</taxon>
        <taxon>Hymenoptera</taxon>
        <taxon>Apocrita</taxon>
        <taxon>Ichneumonoidea</taxon>
        <taxon>Braconidae</taxon>
        <taxon>Aphidiinae</taxon>
        <taxon>Aphidius</taxon>
    </lineage>
</organism>
<sequence length="246" mass="28209">MIFVVDGKVSRKIKGGENVPFNIINFQVSVQINNRHICSGIIIGENWILTSATCVILDNNVVFGNIKIRAGSNDLSDIYSCSISFYDVSLVIIYPEFDVYDFWVNDICLLKLSTEMIIDKWHVNIARIVQVGEAVKHRLHVSGWGEHRSDGSSNPHYLQRISIERTKHEVCFRYYHRLLDTNQFCAFGVPRSSSVTQGDSGSPICDYRKIYGVVSILLLLNDGQEPFLYTKVVNYNYWIEEIKLKY</sequence>
<evidence type="ECO:0000256" key="2">
    <source>
        <dbReference type="ARBA" id="ARBA00022670"/>
    </source>
</evidence>
<dbReference type="Pfam" id="PF00089">
    <property type="entry name" value="Trypsin"/>
    <property type="match status" value="1"/>
</dbReference>
<keyword evidence="2" id="KW-0645">Protease</keyword>
<dbReference type="InterPro" id="IPR050430">
    <property type="entry name" value="Peptidase_S1"/>
</dbReference>
<evidence type="ECO:0000256" key="3">
    <source>
        <dbReference type="ARBA" id="ARBA00022801"/>
    </source>
</evidence>
<dbReference type="OrthoDB" id="8189841at2759"/>
<dbReference type="GO" id="GO:0006508">
    <property type="term" value="P:proteolysis"/>
    <property type="evidence" value="ECO:0007669"/>
    <property type="project" value="UniProtKB-KW"/>
</dbReference>
<dbReference type="PANTHER" id="PTHR24276:SF91">
    <property type="entry name" value="AT26814P-RELATED"/>
    <property type="match status" value="1"/>
</dbReference>
<proteinExistence type="inferred from homology"/>
<protein>
    <recommendedName>
        <fullName evidence="6">Peptidase S1 domain-containing protein</fullName>
    </recommendedName>
</protein>
<evidence type="ECO:0000259" key="6">
    <source>
        <dbReference type="PROSITE" id="PS50240"/>
    </source>
</evidence>
<dbReference type="PANTHER" id="PTHR24276">
    <property type="entry name" value="POLYSERASE-RELATED"/>
    <property type="match status" value="1"/>
</dbReference>
<dbReference type="SUPFAM" id="SSF50494">
    <property type="entry name" value="Trypsin-like serine proteases"/>
    <property type="match status" value="1"/>
</dbReference>
<keyword evidence="5" id="KW-1015">Disulfide bond</keyword>
<dbReference type="PROSITE" id="PS50240">
    <property type="entry name" value="TRYPSIN_DOM"/>
    <property type="match status" value="1"/>
</dbReference>
<keyword evidence="3" id="KW-0378">Hydrolase</keyword>
<keyword evidence="8" id="KW-1185">Reference proteome</keyword>
<keyword evidence="4" id="KW-0720">Serine protease</keyword>
<name>A0A835CU79_APHGI</name>
<dbReference type="InterPro" id="IPR009003">
    <property type="entry name" value="Peptidase_S1_PA"/>
</dbReference>
<feature type="domain" description="Peptidase S1" evidence="6">
    <location>
        <begin position="13"/>
        <end position="244"/>
    </location>
</feature>
<evidence type="ECO:0000313" key="7">
    <source>
        <dbReference type="EMBL" id="KAF7994068.1"/>
    </source>
</evidence>
<comment type="caution">
    <text evidence="7">The sequence shown here is derived from an EMBL/GenBank/DDBJ whole genome shotgun (WGS) entry which is preliminary data.</text>
</comment>
<dbReference type="InterPro" id="IPR043504">
    <property type="entry name" value="Peptidase_S1_PA_chymotrypsin"/>
</dbReference>
<dbReference type="SMART" id="SM00020">
    <property type="entry name" value="Tryp_SPc"/>
    <property type="match status" value="1"/>
</dbReference>
<evidence type="ECO:0000256" key="5">
    <source>
        <dbReference type="ARBA" id="ARBA00023157"/>
    </source>
</evidence>
<dbReference type="InterPro" id="IPR001314">
    <property type="entry name" value="Peptidase_S1A"/>
</dbReference>
<dbReference type="Proteomes" id="UP000639338">
    <property type="component" value="Unassembled WGS sequence"/>
</dbReference>
<evidence type="ECO:0000256" key="4">
    <source>
        <dbReference type="ARBA" id="ARBA00022825"/>
    </source>
</evidence>
<dbReference type="GO" id="GO:0004252">
    <property type="term" value="F:serine-type endopeptidase activity"/>
    <property type="evidence" value="ECO:0007669"/>
    <property type="project" value="InterPro"/>
</dbReference>
<gene>
    <name evidence="7" type="ORF">HCN44_011337</name>
</gene>
<dbReference type="InterPro" id="IPR001254">
    <property type="entry name" value="Trypsin_dom"/>
</dbReference>
<dbReference type="Gene3D" id="2.40.10.10">
    <property type="entry name" value="Trypsin-like serine proteases"/>
    <property type="match status" value="1"/>
</dbReference>
<dbReference type="PRINTS" id="PR00722">
    <property type="entry name" value="CHYMOTRYPSIN"/>
</dbReference>
<evidence type="ECO:0000313" key="8">
    <source>
        <dbReference type="Proteomes" id="UP000639338"/>
    </source>
</evidence>
<dbReference type="EMBL" id="JACMRX010000003">
    <property type="protein sequence ID" value="KAF7994068.1"/>
    <property type="molecule type" value="Genomic_DNA"/>
</dbReference>
<comment type="similarity">
    <text evidence="1">Belongs to the peptidase S1 family.</text>
</comment>
<reference evidence="7 8" key="1">
    <citation type="submission" date="2020-08" db="EMBL/GenBank/DDBJ databases">
        <title>Aphidius gifuensis genome sequencing and assembly.</title>
        <authorList>
            <person name="Du Z."/>
        </authorList>
    </citation>
    <scope>NUCLEOTIDE SEQUENCE [LARGE SCALE GENOMIC DNA]</scope>
    <source>
        <strain evidence="7">YNYX2018</strain>
        <tissue evidence="7">Adults</tissue>
    </source>
</reference>
<dbReference type="AlphaFoldDB" id="A0A835CU79"/>
<evidence type="ECO:0000256" key="1">
    <source>
        <dbReference type="ARBA" id="ARBA00007664"/>
    </source>
</evidence>